<dbReference type="InterPro" id="IPR001245">
    <property type="entry name" value="Ser-Thr/Tyr_kinase_cat_dom"/>
</dbReference>
<dbReference type="OrthoDB" id="533232at2759"/>
<evidence type="ECO:0000313" key="11">
    <source>
        <dbReference type="Proteomes" id="UP000247498"/>
    </source>
</evidence>
<keyword evidence="8" id="KW-0732">Signal</keyword>
<organism evidence="10 11">
    <name type="scientific">Raphidocelis subcapitata</name>
    <dbReference type="NCBI Taxonomy" id="307507"/>
    <lineage>
        <taxon>Eukaryota</taxon>
        <taxon>Viridiplantae</taxon>
        <taxon>Chlorophyta</taxon>
        <taxon>core chlorophytes</taxon>
        <taxon>Chlorophyceae</taxon>
        <taxon>CS clade</taxon>
        <taxon>Sphaeropleales</taxon>
        <taxon>Selenastraceae</taxon>
        <taxon>Raphidocelis</taxon>
    </lineage>
</organism>
<evidence type="ECO:0000256" key="5">
    <source>
        <dbReference type="ARBA" id="ARBA00022840"/>
    </source>
</evidence>
<accession>A0A2V0NS22</accession>
<evidence type="ECO:0000256" key="3">
    <source>
        <dbReference type="ARBA" id="ARBA00022741"/>
    </source>
</evidence>
<feature type="compositionally biased region" description="Pro residues" evidence="7">
    <location>
        <begin position="1122"/>
        <end position="1134"/>
    </location>
</feature>
<feature type="region of interest" description="Disordered" evidence="7">
    <location>
        <begin position="1003"/>
        <end position="1076"/>
    </location>
</feature>
<comment type="caution">
    <text evidence="10">The sequence shown here is derived from an EMBL/GenBank/DDBJ whole genome shotgun (WGS) entry which is preliminary data.</text>
</comment>
<keyword evidence="2" id="KW-0808">Transferase</keyword>
<dbReference type="Gene3D" id="3.30.200.20">
    <property type="entry name" value="Phosphorylase Kinase, domain 1"/>
    <property type="match status" value="1"/>
</dbReference>
<evidence type="ECO:0000256" key="7">
    <source>
        <dbReference type="SAM" id="MobiDB-lite"/>
    </source>
</evidence>
<evidence type="ECO:0000256" key="4">
    <source>
        <dbReference type="ARBA" id="ARBA00022777"/>
    </source>
</evidence>
<name>A0A2V0NS22_9CHLO</name>
<feature type="compositionally biased region" description="Gly residues" evidence="7">
    <location>
        <begin position="603"/>
        <end position="632"/>
    </location>
</feature>
<dbReference type="GO" id="GO:0004674">
    <property type="term" value="F:protein serine/threonine kinase activity"/>
    <property type="evidence" value="ECO:0007669"/>
    <property type="project" value="UniProtKB-KW"/>
</dbReference>
<feature type="region of interest" description="Disordered" evidence="7">
    <location>
        <begin position="1114"/>
        <end position="1136"/>
    </location>
</feature>
<dbReference type="InterPro" id="IPR011009">
    <property type="entry name" value="Kinase-like_dom_sf"/>
</dbReference>
<dbReference type="SUPFAM" id="SSF56112">
    <property type="entry name" value="Protein kinase-like (PK-like)"/>
    <property type="match status" value="1"/>
</dbReference>
<dbReference type="PROSITE" id="PS00108">
    <property type="entry name" value="PROTEIN_KINASE_ST"/>
    <property type="match status" value="1"/>
</dbReference>
<dbReference type="PROSITE" id="PS50011">
    <property type="entry name" value="PROTEIN_KINASE_DOM"/>
    <property type="match status" value="1"/>
</dbReference>
<keyword evidence="4" id="KW-0418">Kinase</keyword>
<feature type="compositionally biased region" description="Gly residues" evidence="7">
    <location>
        <begin position="672"/>
        <end position="681"/>
    </location>
</feature>
<proteinExistence type="predicted"/>
<evidence type="ECO:0000313" key="10">
    <source>
        <dbReference type="EMBL" id="GBF88370.1"/>
    </source>
</evidence>
<dbReference type="Proteomes" id="UP000247498">
    <property type="component" value="Unassembled WGS sequence"/>
</dbReference>
<feature type="compositionally biased region" description="Low complexity" evidence="7">
    <location>
        <begin position="1020"/>
        <end position="1076"/>
    </location>
</feature>
<reference evidence="10 11" key="1">
    <citation type="journal article" date="2018" name="Sci. Rep.">
        <title>Raphidocelis subcapitata (=Pseudokirchneriella subcapitata) provides an insight into genome evolution and environmental adaptations in the Sphaeropleales.</title>
        <authorList>
            <person name="Suzuki S."/>
            <person name="Yamaguchi H."/>
            <person name="Nakajima N."/>
            <person name="Kawachi M."/>
        </authorList>
    </citation>
    <scope>NUCLEOTIDE SEQUENCE [LARGE SCALE GENOMIC DNA]</scope>
    <source>
        <strain evidence="10 11">NIES-35</strain>
    </source>
</reference>
<dbReference type="InterPro" id="IPR000719">
    <property type="entry name" value="Prot_kinase_dom"/>
</dbReference>
<feature type="compositionally biased region" description="Basic and acidic residues" evidence="7">
    <location>
        <begin position="1304"/>
        <end position="1318"/>
    </location>
</feature>
<dbReference type="InterPro" id="IPR008271">
    <property type="entry name" value="Ser/Thr_kinase_AS"/>
</dbReference>
<dbReference type="SMART" id="SM00220">
    <property type="entry name" value="S_TKc"/>
    <property type="match status" value="1"/>
</dbReference>
<evidence type="ECO:0000256" key="2">
    <source>
        <dbReference type="ARBA" id="ARBA00022679"/>
    </source>
</evidence>
<gene>
    <name evidence="10" type="ORF">Rsub_01082</name>
</gene>
<feature type="compositionally biased region" description="Basic and acidic residues" evidence="7">
    <location>
        <begin position="651"/>
        <end position="668"/>
    </location>
</feature>
<feature type="region of interest" description="Disordered" evidence="7">
    <location>
        <begin position="767"/>
        <end position="795"/>
    </location>
</feature>
<dbReference type="InterPro" id="IPR017441">
    <property type="entry name" value="Protein_kinase_ATP_BS"/>
</dbReference>
<keyword evidence="5 6" id="KW-0067">ATP-binding</keyword>
<keyword evidence="1" id="KW-0723">Serine/threonine-protein kinase</keyword>
<feature type="region of interest" description="Disordered" evidence="7">
    <location>
        <begin position="1179"/>
        <end position="1318"/>
    </location>
</feature>
<dbReference type="GO" id="GO:0005524">
    <property type="term" value="F:ATP binding"/>
    <property type="evidence" value="ECO:0007669"/>
    <property type="project" value="UniProtKB-UniRule"/>
</dbReference>
<protein>
    <recommendedName>
        <fullName evidence="9">Protein kinase domain-containing protein</fullName>
    </recommendedName>
</protein>
<sequence length="1318" mass="133739">MRRLALLACLLAAAALAQRCDAAPDACPEAAPPGGALARDSRSLAAALRDGAVARIAIASDFAISASDFPTQDRIVLRRRVVVTGCRRAGNGSFALDLGDSLVARVIVGPGGRLEFSGPSLRIVGAPPVMRHPTWPDFNPLLLGLLDVAGDGGVALSGITVVTRSPTNASLLYSRYAPAFRPAYVMAPGGAALTIAKWNLTQEAFISGRPGGKPAGDRRRRLARRLLVQQAPAAPAAPAALRAAAAAALPAPELPPGWPPAFAPALPPAPSPSAYWSFERVRLEMPNAAACFADEGAGAGTQALSGSAIKALLRDPSVRYIGLSGDVIVHEDGSVGEQFEGDSDDGQLQITRPVEIRGCAPDPFGPVLLDFGPLEHFIHVQSRLRLSGNMHVVSDGVPSGAGPGELLPALRADGGGTIELQGVSIRTTQSSVFNDWGDPSWRAAGAAAAALLPAPGDFLRLSPPPQRENDVLIVNYTFAPLEWIKATGGAPVSDGDGFGIWTYENVPLIWEPDGISLAQPAQPPGLGRARTAGLAAGLSAGGVALAAALGVWAWRQRRRLQHAQADAAEARAVALEAAKKAAASGSESALDGTISGSAFQAAPGGGGPSSGPGSSRDGGGGGGGGEGGGGGVRLSNSSSGGGLRTPSTAARIEEARQLLYRRPSDNGKARAAGGGGGGAGGGGGDGVEVIELQELLGSGAFGKVYKGLWKGTVVAVKTMLLPAELSGAEKREKMAVMETAISSSLSHPNVVHTYTYTVGPVPRAGHAAGSLHGSATGGGADSARGENSGDGSGEGAGLHGWEVRLVLEYCDVGTLREALTRGALRRPDGRRDLAGVLATALDVARAMAFLHDNSIVHADLKARNVLLKSTGTNPRGWTAKVGDFGLSIRIDPGATHISDLFAGTITHMAPETLDRGRVSRASDVYAFGVLLYELYTGEPAFRNVARAMLGYEIVKLGRRPVFPDHTPAEYRALATSCWDPEPSARPTFDQVVSQLRRLEKRVAPGGGFLIPDPAPTSSTEGPSSRLPLPSLPGGASSGAAEARPASGGTTASASTPSDEAGARAAEAARAAQGPAEAIGETLSGAAVARWSLGRGGGSGGDAAAAPAAAAPAAAAPAAAGPPRAPTFDGPPAPARPQLQWRWPLVSSSAPAPAAPPAAASPFGALAQQPWAPASVADGVSGVSYEPSASTQATWGGMPIVPVLPCGTVREPSTADQGALPADQGPAAAAAAAVLEPADPVPGAPAAPQRRQQQRQQQQQQQQQQHQATQPAAAAARSKADRKRAAKAPLPPRASDGGASSRSGKGKETEAAGGKAERQ</sequence>
<dbReference type="InterPro" id="IPR051681">
    <property type="entry name" value="Ser/Thr_Kinases-Pseudokinases"/>
</dbReference>
<dbReference type="InParanoid" id="A0A2V0NS22"/>
<keyword evidence="11" id="KW-1185">Reference proteome</keyword>
<feature type="signal peptide" evidence="8">
    <location>
        <begin position="1"/>
        <end position="22"/>
    </location>
</feature>
<keyword evidence="3 6" id="KW-0547">Nucleotide-binding</keyword>
<dbReference type="PRINTS" id="PR00109">
    <property type="entry name" value="TYRKINASE"/>
</dbReference>
<dbReference type="PANTHER" id="PTHR44329">
    <property type="entry name" value="SERINE/THREONINE-PROTEIN KINASE TNNI3K-RELATED"/>
    <property type="match status" value="1"/>
</dbReference>
<evidence type="ECO:0000256" key="6">
    <source>
        <dbReference type="PROSITE-ProRule" id="PRU10141"/>
    </source>
</evidence>
<feature type="domain" description="Protein kinase" evidence="9">
    <location>
        <begin position="690"/>
        <end position="998"/>
    </location>
</feature>
<evidence type="ECO:0000256" key="8">
    <source>
        <dbReference type="SAM" id="SignalP"/>
    </source>
</evidence>
<feature type="compositionally biased region" description="Low complexity" evidence="7">
    <location>
        <begin position="1216"/>
        <end position="1237"/>
    </location>
</feature>
<dbReference type="Pfam" id="PF00069">
    <property type="entry name" value="Pkinase"/>
    <property type="match status" value="1"/>
</dbReference>
<feature type="chain" id="PRO_5016004789" description="Protein kinase domain-containing protein" evidence="8">
    <location>
        <begin position="23"/>
        <end position="1318"/>
    </location>
</feature>
<dbReference type="Gene3D" id="1.10.510.10">
    <property type="entry name" value="Transferase(Phosphotransferase) domain 1"/>
    <property type="match status" value="1"/>
</dbReference>
<dbReference type="STRING" id="307507.A0A2V0NS22"/>
<feature type="compositionally biased region" description="Low complexity" evidence="7">
    <location>
        <begin position="1245"/>
        <end position="1276"/>
    </location>
</feature>
<feature type="binding site" evidence="6">
    <location>
        <position position="717"/>
    </location>
    <ligand>
        <name>ATP</name>
        <dbReference type="ChEBI" id="CHEBI:30616"/>
    </ligand>
</feature>
<dbReference type="EMBL" id="BDRX01000004">
    <property type="protein sequence ID" value="GBF88370.1"/>
    <property type="molecule type" value="Genomic_DNA"/>
</dbReference>
<feature type="compositionally biased region" description="Low complexity" evidence="7">
    <location>
        <begin position="1292"/>
        <end position="1302"/>
    </location>
</feature>
<dbReference type="PROSITE" id="PS00107">
    <property type="entry name" value="PROTEIN_KINASE_ATP"/>
    <property type="match status" value="1"/>
</dbReference>
<feature type="region of interest" description="Disordered" evidence="7">
    <location>
        <begin position="595"/>
        <end position="681"/>
    </location>
</feature>
<evidence type="ECO:0000259" key="9">
    <source>
        <dbReference type="PROSITE" id="PS50011"/>
    </source>
</evidence>
<dbReference type="PANTHER" id="PTHR44329:SF214">
    <property type="entry name" value="PROTEIN KINASE DOMAIN-CONTAINING PROTEIN"/>
    <property type="match status" value="1"/>
</dbReference>
<evidence type="ECO:0000256" key="1">
    <source>
        <dbReference type="ARBA" id="ARBA00022527"/>
    </source>
</evidence>